<feature type="chain" id="PRO_5042616419" evidence="1">
    <location>
        <begin position="24"/>
        <end position="246"/>
    </location>
</feature>
<feature type="signal peptide" evidence="1">
    <location>
        <begin position="1"/>
        <end position="23"/>
    </location>
</feature>
<dbReference type="InterPro" id="IPR016980">
    <property type="entry name" value="S-AdoMet-dep_MeTrfase_Alr7345"/>
</dbReference>
<name>A0AAJ6BPW3_9SPHN</name>
<accession>A0AAJ6BPW3</accession>
<reference evidence="2" key="1">
    <citation type="submission" date="2023-03" db="EMBL/GenBank/DDBJ databases">
        <title>Andean soil-derived lignocellulolytic bacterial consortium as a source of novel taxa and putative plastic-active enzymes.</title>
        <authorList>
            <person name="Diaz-Garcia L."/>
            <person name="Chuvochina M."/>
            <person name="Feuerriegel G."/>
            <person name="Bunk B."/>
            <person name="Sproer C."/>
            <person name="Streit W.R."/>
            <person name="Rodriguez L.M."/>
            <person name="Overmann J."/>
            <person name="Jimenez D.J."/>
        </authorList>
    </citation>
    <scope>NUCLEOTIDE SEQUENCE</scope>
    <source>
        <strain evidence="2">MAG 26</strain>
    </source>
</reference>
<dbReference type="SUPFAM" id="SSF53335">
    <property type="entry name" value="S-adenosyl-L-methionine-dependent methyltransferases"/>
    <property type="match status" value="1"/>
</dbReference>
<keyword evidence="1" id="KW-0732">Signal</keyword>
<gene>
    <name evidence="2" type="ORF">P0Y56_00785</name>
</gene>
<dbReference type="AlphaFoldDB" id="A0AAJ6BPW3"/>
<keyword evidence="2" id="KW-0489">Methyltransferase</keyword>
<dbReference type="Proteomes" id="UP001218362">
    <property type="component" value="Chromosome"/>
</dbReference>
<evidence type="ECO:0000313" key="3">
    <source>
        <dbReference type="Proteomes" id="UP001218362"/>
    </source>
</evidence>
<dbReference type="Gene3D" id="3.40.50.150">
    <property type="entry name" value="Vaccinia Virus protein VP39"/>
    <property type="match status" value="1"/>
</dbReference>
<protein>
    <submittedName>
        <fullName evidence="2">Methyltransferase</fullName>
    </submittedName>
</protein>
<dbReference type="KEGG" id="acob:P0Y56_00785"/>
<dbReference type="EMBL" id="CP119316">
    <property type="protein sequence ID" value="WEK46855.1"/>
    <property type="molecule type" value="Genomic_DNA"/>
</dbReference>
<proteinExistence type="predicted"/>
<evidence type="ECO:0000313" key="2">
    <source>
        <dbReference type="EMBL" id="WEK46855.1"/>
    </source>
</evidence>
<keyword evidence="2" id="KW-0808">Transferase</keyword>
<dbReference type="GO" id="GO:0032259">
    <property type="term" value="P:methylation"/>
    <property type="evidence" value="ECO:0007669"/>
    <property type="project" value="UniProtKB-KW"/>
</dbReference>
<sequence length="246" mass="25743">MKKALLASLIGVSIALAATPAWAQPSPAIAAAVADSGRPDADKQRDLARKPAEIIDFAGVKPGDKVAEMIPGGGYYTRILAKTVGPQGHVYLLVPPFFAQRPGGLDGVNALAAAYPNVSVVVGELSAISLPEKVDLIWTTENYHDMHNGPTANPGGVNKSVYDALKPGGIYFVEDHAAAAGAGTTVASTLHRIEPAAAIAEVEAAGFKLDDQTDLLKNPEDAHDKPVFDASIKGETDKFAVRFKRP</sequence>
<evidence type="ECO:0000256" key="1">
    <source>
        <dbReference type="SAM" id="SignalP"/>
    </source>
</evidence>
<dbReference type="InterPro" id="IPR029063">
    <property type="entry name" value="SAM-dependent_MTases_sf"/>
</dbReference>
<dbReference type="GO" id="GO:0008168">
    <property type="term" value="F:methyltransferase activity"/>
    <property type="evidence" value="ECO:0007669"/>
    <property type="project" value="UniProtKB-KW"/>
</dbReference>
<dbReference type="PIRSF" id="PIRSF031679">
    <property type="entry name" value="Mtase_Alr7345_prd"/>
    <property type="match status" value="1"/>
</dbReference>
<organism evidence="2 3">
    <name type="scientific">Candidatus Andeanibacterium colombiense</name>
    <dbReference type="NCBI Taxonomy" id="3121345"/>
    <lineage>
        <taxon>Bacteria</taxon>
        <taxon>Pseudomonadati</taxon>
        <taxon>Pseudomonadota</taxon>
        <taxon>Alphaproteobacteria</taxon>
        <taxon>Sphingomonadales</taxon>
        <taxon>Sphingomonadaceae</taxon>
        <taxon>Candidatus Andeanibacterium</taxon>
    </lineage>
</organism>